<dbReference type="Pfam" id="PF02305">
    <property type="entry name" value="Phage_F"/>
    <property type="match status" value="1"/>
</dbReference>
<dbReference type="GO" id="GO:0039615">
    <property type="term" value="C:T=1 icosahedral viral capsid"/>
    <property type="evidence" value="ECO:0007669"/>
    <property type="project" value="UniProtKB-KW"/>
</dbReference>
<reference evidence="6" key="1">
    <citation type="submission" date="2018-12" db="EMBL/GenBank/DDBJ databases">
        <title>Singled stranded DNA viruses identified in blackflies (Austrosimulium ungulatum) sampled in New Zealand.</title>
        <authorList>
            <person name="Kraberger S."/>
            <person name="Fontenele R.S."/>
            <person name="Schmidlin K."/>
            <person name="Walters M."/>
            <person name="Varsani A."/>
        </authorList>
    </citation>
    <scope>NUCLEOTIDE SEQUENCE [LARGE SCALE GENOMIC DNA]</scope>
    <source>
        <strain evidence="6">018</strain>
    </source>
</reference>
<dbReference type="Gene3D" id="2.60.169.10">
    <property type="entry name" value="Microviridae F protein"/>
    <property type="match status" value="2"/>
</dbReference>
<dbReference type="EMBL" id="MK249134">
    <property type="protein sequence ID" value="QCQ84605.1"/>
    <property type="molecule type" value="Genomic_DNA"/>
</dbReference>
<name>A0A4P8PRS6_9VIRU</name>
<keyword evidence="4" id="KW-0167">Capsid protein</keyword>
<evidence type="ECO:0000256" key="5">
    <source>
        <dbReference type="ARBA" id="ARBA00022844"/>
    </source>
</evidence>
<dbReference type="SUPFAM" id="SSF88645">
    <property type="entry name" value="ssDNA viruses"/>
    <property type="match status" value="1"/>
</dbReference>
<comment type="similarity">
    <text evidence="2">Belongs to the microviridae F protein family.</text>
</comment>
<dbReference type="InterPro" id="IPR037002">
    <property type="entry name" value="Microviridae_protein_F_sf"/>
</dbReference>
<comment type="subcellular location">
    <subcellularLocation>
        <location evidence="1">Virion</location>
    </subcellularLocation>
</comment>
<sequence length="557" mass="61042">MPSNYGPLSQSNQRVNVDHFSMVPRADIPRSTFTTQHTHKTTFDGGYLVPIFVGEALPGDSFSANMTVFARMNTLLFPLMDHITLETFGFFVPNRLLWLNWKRFMGEQDTPGASISYLIPQVLGPTGGWKIASLGDYFGLPTVGQCTPGVAIATNALPLRAYQLIYNEWFRDENLVPPATFNYFSDGPDSANDYGMRRRAKRHDYFTSALPWPLKDNSAVNIPLSGTAPVKGLGLVGFPVPTGPYASVAESGVYPGTVTYTGGTLTNTASVVVRQSAIHNGYPDVYADLTQASGATIAALRLAVQTQRFLERDARSGTRYTELLRAHFGVMPEDARLQRPEYIGGGRSAVQTSAIPQTSATGVSGGSSPLAALGGASTITGQHTFRYNAAEHGYIIILAHVDAELTYQQGLHRMWSRNTRFDFYFPVFAHLSEQAILNKEIYVDGTSADDQIFGYQERWAEYRHYPSRISGLFRSTGSGTMPDTTPVIPIDAWHSAQRFGAIPTLNSTFIESAPPFGRNLAAGALASGQQFLCDMLFTVSHTRAMPMYSVPGNMDRF</sequence>
<evidence type="ECO:0000313" key="6">
    <source>
        <dbReference type="EMBL" id="QCQ84605.1"/>
    </source>
</evidence>
<organism evidence="6">
    <name type="scientific">Blackfly microvirus SF02</name>
    <dbReference type="NCBI Taxonomy" id="2576452"/>
    <lineage>
        <taxon>Viruses</taxon>
        <taxon>Monodnaviria</taxon>
        <taxon>Sangervirae</taxon>
        <taxon>Phixviricota</taxon>
        <taxon>Malgrandaviricetes</taxon>
        <taxon>Petitvirales</taxon>
        <taxon>Microviridae</taxon>
        <taxon>Microvirus</taxon>
    </lineage>
</organism>
<keyword evidence="5" id="KW-0946">Virion</keyword>
<keyword evidence="3" id="KW-1140">T=1 icosahedral capsid protein</keyword>
<evidence type="ECO:0000256" key="1">
    <source>
        <dbReference type="ARBA" id="ARBA00004328"/>
    </source>
</evidence>
<protein>
    <submittedName>
        <fullName evidence="6">Major capsid protein</fullName>
    </submittedName>
</protein>
<dbReference type="Proteomes" id="UP000323265">
    <property type="component" value="Segment"/>
</dbReference>
<evidence type="ECO:0000256" key="2">
    <source>
        <dbReference type="ARBA" id="ARBA00009963"/>
    </source>
</evidence>
<accession>A0A4P8PRS6</accession>
<proteinExistence type="inferred from homology"/>
<evidence type="ECO:0000256" key="4">
    <source>
        <dbReference type="ARBA" id="ARBA00022561"/>
    </source>
</evidence>
<evidence type="ECO:0000256" key="3">
    <source>
        <dbReference type="ARBA" id="ARBA00022431"/>
    </source>
</evidence>
<dbReference type="GO" id="GO:0005198">
    <property type="term" value="F:structural molecule activity"/>
    <property type="evidence" value="ECO:0007669"/>
    <property type="project" value="InterPro"/>
</dbReference>
<dbReference type="InterPro" id="IPR003514">
    <property type="entry name" value="Microviridae_protein_F"/>
</dbReference>
<dbReference type="InterPro" id="IPR016184">
    <property type="entry name" value="Capsid/spike_ssDNA_virus"/>
</dbReference>